<feature type="domain" description="RFX-type winged-helix" evidence="4">
    <location>
        <begin position="144"/>
        <end position="219"/>
    </location>
</feature>
<reference evidence="5 6" key="1">
    <citation type="submission" date="2024-01" db="EMBL/GenBank/DDBJ databases">
        <title>The genome of the rayed Mediterranean limpet Patella caerulea (Linnaeus, 1758).</title>
        <authorList>
            <person name="Anh-Thu Weber A."/>
            <person name="Halstead-Nussloch G."/>
        </authorList>
    </citation>
    <scope>NUCLEOTIDE SEQUENCE [LARGE SCALE GENOMIC DNA]</scope>
    <source>
        <strain evidence="5">AATW-2023a</strain>
        <tissue evidence="5">Whole specimen</tissue>
    </source>
</reference>
<keyword evidence="6" id="KW-1185">Reference proteome</keyword>
<feature type="region of interest" description="Disordered" evidence="3">
    <location>
        <begin position="1004"/>
        <end position="1032"/>
    </location>
</feature>
<feature type="region of interest" description="Disordered" evidence="3">
    <location>
        <begin position="854"/>
        <end position="919"/>
    </location>
</feature>
<feature type="region of interest" description="Disordered" evidence="3">
    <location>
        <begin position="1528"/>
        <end position="1576"/>
    </location>
</feature>
<feature type="compositionally biased region" description="Polar residues" evidence="3">
    <location>
        <begin position="1356"/>
        <end position="1390"/>
    </location>
</feature>
<feature type="compositionally biased region" description="Low complexity" evidence="3">
    <location>
        <begin position="610"/>
        <end position="625"/>
    </location>
</feature>
<dbReference type="PANTHER" id="PTHR12619">
    <property type="entry name" value="RFX TRANSCRIPTION FACTOR FAMILY"/>
    <property type="match status" value="1"/>
</dbReference>
<evidence type="ECO:0000256" key="1">
    <source>
        <dbReference type="ARBA" id="ARBA00023125"/>
    </source>
</evidence>
<dbReference type="PROSITE" id="PS51526">
    <property type="entry name" value="RFX_DBD"/>
    <property type="match status" value="1"/>
</dbReference>
<dbReference type="Gene3D" id="6.10.140.1290">
    <property type="match status" value="1"/>
</dbReference>
<feature type="compositionally biased region" description="Low complexity" evidence="3">
    <location>
        <begin position="1834"/>
        <end position="1843"/>
    </location>
</feature>
<dbReference type="GO" id="GO:0000981">
    <property type="term" value="F:DNA-binding transcription factor activity, RNA polymerase II-specific"/>
    <property type="evidence" value="ECO:0007669"/>
    <property type="project" value="TreeGrafter"/>
</dbReference>
<feature type="compositionally biased region" description="Low complexity" evidence="3">
    <location>
        <begin position="637"/>
        <end position="648"/>
    </location>
</feature>
<protein>
    <recommendedName>
        <fullName evidence="4">RFX-type winged-helix domain-containing protein</fullName>
    </recommendedName>
</protein>
<evidence type="ECO:0000256" key="3">
    <source>
        <dbReference type="SAM" id="MobiDB-lite"/>
    </source>
</evidence>
<feature type="region of interest" description="Disordered" evidence="3">
    <location>
        <begin position="1834"/>
        <end position="1855"/>
    </location>
</feature>
<dbReference type="InterPro" id="IPR039779">
    <property type="entry name" value="RFX-like"/>
</dbReference>
<feature type="region of interest" description="Disordered" evidence="3">
    <location>
        <begin position="605"/>
        <end position="660"/>
    </location>
</feature>
<dbReference type="PANTHER" id="PTHR12619:SF21">
    <property type="entry name" value="RFX-TYPE WINGED-HELIX DOMAIN-CONTAINING PROTEIN"/>
    <property type="match status" value="1"/>
</dbReference>
<evidence type="ECO:0000259" key="4">
    <source>
        <dbReference type="PROSITE" id="PS51526"/>
    </source>
</evidence>
<dbReference type="Proteomes" id="UP001347796">
    <property type="component" value="Unassembled WGS sequence"/>
</dbReference>
<accession>A0AAN8JTH0</accession>
<dbReference type="InterPro" id="IPR036388">
    <property type="entry name" value="WH-like_DNA-bd_sf"/>
</dbReference>
<name>A0AAN8JTH0_PATCE</name>
<gene>
    <name evidence="5" type="ORF">SNE40_007272</name>
</gene>
<dbReference type="FunFam" id="1.10.10.10:FF:000422">
    <property type="entry name" value="DNA-binding protein RFX7"/>
    <property type="match status" value="1"/>
</dbReference>
<feature type="region of interest" description="Disordered" evidence="3">
    <location>
        <begin position="1353"/>
        <end position="1390"/>
    </location>
</feature>
<feature type="compositionally biased region" description="Basic and acidic residues" evidence="3">
    <location>
        <begin position="1846"/>
        <end position="1855"/>
    </location>
</feature>
<dbReference type="Gene3D" id="1.10.10.10">
    <property type="entry name" value="Winged helix-like DNA-binding domain superfamily/Winged helix DNA-binding domain"/>
    <property type="match status" value="1"/>
</dbReference>
<organism evidence="5 6">
    <name type="scientific">Patella caerulea</name>
    <name type="common">Rayed Mediterranean limpet</name>
    <dbReference type="NCBI Taxonomy" id="87958"/>
    <lineage>
        <taxon>Eukaryota</taxon>
        <taxon>Metazoa</taxon>
        <taxon>Spiralia</taxon>
        <taxon>Lophotrochozoa</taxon>
        <taxon>Mollusca</taxon>
        <taxon>Gastropoda</taxon>
        <taxon>Patellogastropoda</taxon>
        <taxon>Patelloidea</taxon>
        <taxon>Patellidae</taxon>
        <taxon>Patella</taxon>
    </lineage>
</organism>
<dbReference type="Pfam" id="PF18326">
    <property type="entry name" value="RFX5_N"/>
    <property type="match status" value="1"/>
</dbReference>
<evidence type="ECO:0000313" key="6">
    <source>
        <dbReference type="Proteomes" id="UP001347796"/>
    </source>
</evidence>
<comment type="caution">
    <text evidence="5">The sequence shown here is derived from an EMBL/GenBank/DDBJ whole genome shotgun (WGS) entry which is preliminary data.</text>
</comment>
<feature type="compositionally biased region" description="Polar residues" evidence="3">
    <location>
        <begin position="405"/>
        <end position="424"/>
    </location>
</feature>
<evidence type="ECO:0000256" key="2">
    <source>
        <dbReference type="SAM" id="Coils"/>
    </source>
</evidence>
<dbReference type="GO" id="GO:0000978">
    <property type="term" value="F:RNA polymerase II cis-regulatory region sequence-specific DNA binding"/>
    <property type="evidence" value="ECO:0007669"/>
    <property type="project" value="TreeGrafter"/>
</dbReference>
<dbReference type="EMBL" id="JAZGQO010000006">
    <property type="protein sequence ID" value="KAK6184922.1"/>
    <property type="molecule type" value="Genomic_DNA"/>
</dbReference>
<keyword evidence="1" id="KW-0238">DNA-binding</keyword>
<dbReference type="SUPFAM" id="SSF46785">
    <property type="entry name" value="Winged helix' DNA-binding domain"/>
    <property type="match status" value="1"/>
</dbReference>
<dbReference type="Pfam" id="PF02257">
    <property type="entry name" value="RFX_DNA_binding"/>
    <property type="match status" value="1"/>
</dbReference>
<feature type="region of interest" description="Disordered" evidence="3">
    <location>
        <begin position="377"/>
        <end position="424"/>
    </location>
</feature>
<feature type="compositionally biased region" description="Polar residues" evidence="3">
    <location>
        <begin position="871"/>
        <end position="886"/>
    </location>
</feature>
<keyword evidence="2" id="KW-0175">Coiled coil</keyword>
<feature type="compositionally biased region" description="Polar residues" evidence="3">
    <location>
        <begin position="895"/>
        <end position="919"/>
    </location>
</feature>
<sequence length="1855" mass="204625">MNQDCSDVNDRNNDLVNNNCPQWQKIDSENSEINGSEGQHQCVYNENEGGKNLIGNNGIEMTTRPGDVQAKRKLGNIEERIETSVSPEGKDRISNILGEVSQLSDVEKLLLYLKLPTGSATEEVLRQTPNSFLHSSNRVEQAQAFTWIRSHLEEDGEICVPKHEVYDDYKEYCDSHDRKFLCPADFGKVMKCVFPNVKARRLGQRGHQTYCYSGLRKKLEVQPPSLPELEVSSRKIKDEGSEEDELFLASCQLVCEWAQKLLGSHFNSLGELSEYLVGNHYVNSKSMAAFTVLAAMQDSGMHSSKVPVSMLFSSPSNGNKHRETQLQLQRKLQEREILKEQKKIIQQQKYENEQEHEQLIQSRGLILSPKNLKQSFQGKGAARDISKLLQSPNSDSSKNRRRSLSDSQSNETNSATSNGRNTVDISVLNSAKQKTTEPSEPVIMCSDSATVVNVGKDSYPITSHNNIFTNTSLSTCESSSSSQQPYSVVQKRSVIQVIGHKSDENKNITRGDSQAMDTNEKENITQYSNYAICVDNSAMSNENSIIILPSTPSTRSAFVPVSNQRKESAFSNDPSVSLGVTLSEKIQNDQEMTYDILKSENTQQMTLDPSSGSQVSSTVQSKSLSPQTPRKSKNRFTPIKPKVTPTKTSVSQKPPAEAPTYDSRPVAAILKEKRAKEAQEVRTHFTTIPTPQATSTVTGSLPVVAPQILRIPASAAGTKTNDVLIILGSSAQQSMTTKNSTIVSPCQTVTTTAITSMSTHNHASSKDNSGILTFYPASQNQMKRSSNISTIRSSMEPTTITTSTIVSSQEYIRPTNIQPNVSQSSKNSTYTEMSEISFHQNENSCKQPEMTMMEVSKSENDTLNRKRKSSDQGSALISKKTNSMMESKQKGDISENINQSKHGRSMSQSSKLLSKGVNNSHAETNIQHLSNNLNLESLEHDALLDSNSVAVDKNLCQSVNRNSKTETSSIGISAKSLRPSQKQLMKEKMQLDERIHNFLNKLVDVDPPEVSKNVDPQSKKPEKQKQGSCHPVNLLSLLKKPIKLDNPNLLRSIHQPTKSLSKEPPSPLPSRSIEARINMDYIPKRRNEDFTQSKIVELLGRPKNKKIRDEDKKPEKEVEHTTQMECVETLDKLDTKCGYNDNTDEGELPSDVAEFVTEALTARAQSRASNYSTEGADQSFSDSTCNLSNKTEGMNADLIWTEPPNVTLKTTERDQQEPFIVPNTPPIRQNRPEYFNAKYKLQPVQRSVSMPVFTVPSKPQQPQSFPAQQPNVRIEAVSPVNAITQKPISPHDFTTPPRKPIRRQRQHSVEQFKNQTLISDAGYHSFNTSPVMNSTPVPPTEVTLVSESYIGRSESSHSLTTDQQIVSPISHTSPHPRPSATSTPSSIMSPHCLSQGSINQSPVEYIGSPNAFMPIQGMSTGVGPLINPRIVTPIRPVVTLAEPSMTGTSAASATANQLLNIMKKAPGLTKAALQTHQRLLAQQLDPSGFVSLNPSSFNNRFVITNTNGDTVPPNLSLINAIRLQSESPIQRSPSVSCSTPDDDMIIVSPKPKENISHQRSSSNSRTTSTETSTLPTYEEALKQIGRAPSSKKHNPKDSIIECVTPVVVTTSSDSSQLLTRILTGESNAQENTSEPVLSKEYPFSYQLALLHEKIQTPLPVPVSKQVSASSEPDKVFFDNLSDLIGTLDSPTQFTVASSLDDINSNFQTVSGKILIDSRSDDARKSQNLLPSELQVNGQISGDQLAGLYPAYDLPNVNYIGSAPNIDLSNILHKPNTKSTPVFCDNNQTVTKAIVNDNSERTNDSDLPPYMDILSLGGQYFSKAELDVENLHSTLPSSSETISSDQPHYRSETLSS</sequence>
<feature type="coiled-coil region" evidence="2">
    <location>
        <begin position="321"/>
        <end position="348"/>
    </location>
</feature>
<dbReference type="InterPro" id="IPR036390">
    <property type="entry name" value="WH_DNA-bd_sf"/>
</dbReference>
<feature type="compositionally biased region" description="Polar residues" evidence="3">
    <location>
        <begin position="1528"/>
        <end position="1539"/>
    </location>
</feature>
<feature type="compositionally biased region" description="Low complexity" evidence="3">
    <location>
        <begin position="1560"/>
        <end position="1576"/>
    </location>
</feature>
<evidence type="ECO:0000313" key="5">
    <source>
        <dbReference type="EMBL" id="KAK6184922.1"/>
    </source>
</evidence>
<proteinExistence type="predicted"/>
<dbReference type="InterPro" id="IPR003150">
    <property type="entry name" value="DNA-bd_RFX"/>
</dbReference>